<dbReference type="GO" id="GO:0005524">
    <property type="term" value="F:ATP binding"/>
    <property type="evidence" value="ECO:0007669"/>
    <property type="project" value="UniProtKB-KW"/>
</dbReference>
<dbReference type="PROSITE" id="PS00211">
    <property type="entry name" value="ABC_TRANSPORTER_1"/>
    <property type="match status" value="1"/>
</dbReference>
<evidence type="ECO:0000256" key="3">
    <source>
        <dbReference type="ARBA" id="ARBA00022840"/>
    </source>
</evidence>
<dbReference type="GO" id="GO:0016887">
    <property type="term" value="F:ATP hydrolysis activity"/>
    <property type="evidence" value="ECO:0007669"/>
    <property type="project" value="InterPro"/>
</dbReference>
<sequence>MSIDIEHVSFSYGKHQVLRDVNASIPDGVLVNVLGPNGVGKSTLFRCILCLNSDYEGVIRVNGKDLRDLSVRERAREISYIPQTHAPVYNYKVRDVVLMSTGADVGIFGTPGREQVERAEQALERIGIGHLADRMYTHISGGEQQLVLIARALAQNAKTIVMDEPTSALDYGNTVRVLSCVKQLAREGLSIVQSTHQPDQAFLFADKTLVVYDGTVEAYGDPKDVITAELVGRIYGVEVEVNSLYGDKVRVCVPTSEIREE</sequence>
<evidence type="ECO:0000256" key="2">
    <source>
        <dbReference type="ARBA" id="ARBA00022741"/>
    </source>
</evidence>
<keyword evidence="3 5" id="KW-0067">ATP-binding</keyword>
<reference evidence="5 6" key="1">
    <citation type="submission" date="2019-09" db="EMBL/GenBank/DDBJ databases">
        <title>Whole genome shotgun sequencing (WGS) of Ellagibacter isourolithinifaciens DSM 104140(T) and Adlercreutzia muris DSM 29508(T).</title>
        <authorList>
            <person name="Stoll D.A."/>
            <person name="Danylec N."/>
            <person name="Huch M."/>
        </authorList>
    </citation>
    <scope>NUCLEOTIDE SEQUENCE [LARGE SCALE GENOMIC DNA]</scope>
    <source>
        <strain evidence="5 6">DSM 104140</strain>
    </source>
</reference>
<dbReference type="FunFam" id="3.40.50.300:FF:000134">
    <property type="entry name" value="Iron-enterobactin ABC transporter ATP-binding protein"/>
    <property type="match status" value="1"/>
</dbReference>
<organism evidence="5 6">
    <name type="scientific">Ellagibacter isourolithinifaciens</name>
    <dbReference type="NCBI Taxonomy" id="2137581"/>
    <lineage>
        <taxon>Bacteria</taxon>
        <taxon>Bacillati</taxon>
        <taxon>Actinomycetota</taxon>
        <taxon>Coriobacteriia</taxon>
        <taxon>Eggerthellales</taxon>
        <taxon>Eggerthellaceae</taxon>
        <taxon>Ellagibacter</taxon>
    </lineage>
</organism>
<dbReference type="AlphaFoldDB" id="A0A6N6NMC3"/>
<dbReference type="OrthoDB" id="5296765at2"/>
<dbReference type="CDD" id="cd03214">
    <property type="entry name" value="ABC_Iron-Siderophores_B12_Hemin"/>
    <property type="match status" value="1"/>
</dbReference>
<evidence type="ECO:0000313" key="6">
    <source>
        <dbReference type="Proteomes" id="UP000468668"/>
    </source>
</evidence>
<protein>
    <submittedName>
        <fullName evidence="5">ABC transporter ATP-binding protein</fullName>
    </submittedName>
</protein>
<dbReference type="EMBL" id="WAJR01000026">
    <property type="protein sequence ID" value="KAB1637976.1"/>
    <property type="molecule type" value="Genomic_DNA"/>
</dbReference>
<dbReference type="InterPro" id="IPR003439">
    <property type="entry name" value="ABC_transporter-like_ATP-bd"/>
</dbReference>
<keyword evidence="1" id="KW-0813">Transport</keyword>
<dbReference type="Gene3D" id="3.40.50.300">
    <property type="entry name" value="P-loop containing nucleotide triphosphate hydrolases"/>
    <property type="match status" value="1"/>
</dbReference>
<dbReference type="RefSeq" id="WP_158050159.1">
    <property type="nucleotide sequence ID" value="NZ_DBEYOF010000030.1"/>
</dbReference>
<dbReference type="SMART" id="SM00382">
    <property type="entry name" value="AAA"/>
    <property type="match status" value="1"/>
</dbReference>
<dbReference type="SUPFAM" id="SSF52540">
    <property type="entry name" value="P-loop containing nucleoside triphosphate hydrolases"/>
    <property type="match status" value="1"/>
</dbReference>
<dbReference type="Proteomes" id="UP000468668">
    <property type="component" value="Unassembled WGS sequence"/>
</dbReference>
<dbReference type="InterPro" id="IPR017871">
    <property type="entry name" value="ABC_transporter-like_CS"/>
</dbReference>
<accession>A0A6N6NMC3</accession>
<keyword evidence="6" id="KW-1185">Reference proteome</keyword>
<evidence type="ECO:0000259" key="4">
    <source>
        <dbReference type="PROSITE" id="PS50893"/>
    </source>
</evidence>
<dbReference type="InterPro" id="IPR050153">
    <property type="entry name" value="Metal_Ion_Import_ABC"/>
</dbReference>
<proteinExistence type="predicted"/>
<dbReference type="InterPro" id="IPR027417">
    <property type="entry name" value="P-loop_NTPase"/>
</dbReference>
<evidence type="ECO:0000256" key="1">
    <source>
        <dbReference type="ARBA" id="ARBA00022448"/>
    </source>
</evidence>
<dbReference type="PROSITE" id="PS50893">
    <property type="entry name" value="ABC_TRANSPORTER_2"/>
    <property type="match status" value="1"/>
</dbReference>
<feature type="domain" description="ABC transporter" evidence="4">
    <location>
        <begin position="3"/>
        <end position="238"/>
    </location>
</feature>
<dbReference type="PANTHER" id="PTHR42734:SF19">
    <property type="entry name" value="IRON COMPOUNDS ABC TRANSPORTER, ATP-BINDING PROTEIN"/>
    <property type="match status" value="1"/>
</dbReference>
<keyword evidence="2" id="KW-0547">Nucleotide-binding</keyword>
<dbReference type="InterPro" id="IPR003593">
    <property type="entry name" value="AAA+_ATPase"/>
</dbReference>
<comment type="caution">
    <text evidence="5">The sequence shown here is derived from an EMBL/GenBank/DDBJ whole genome shotgun (WGS) entry which is preliminary data.</text>
</comment>
<dbReference type="PANTHER" id="PTHR42734">
    <property type="entry name" value="METAL TRANSPORT SYSTEM ATP-BINDING PROTEIN TM_0124-RELATED"/>
    <property type="match status" value="1"/>
</dbReference>
<evidence type="ECO:0000313" key="5">
    <source>
        <dbReference type="EMBL" id="KAB1637976.1"/>
    </source>
</evidence>
<gene>
    <name evidence="5" type="ORF">F8C90_08830</name>
</gene>
<dbReference type="GeneID" id="98658513"/>
<name>A0A6N6NMC3_9ACTN</name>
<dbReference type="Pfam" id="PF00005">
    <property type="entry name" value="ABC_tran"/>
    <property type="match status" value="1"/>
</dbReference>